<gene>
    <name evidence="2" type="ORF">AGERDE_LOCUS11020</name>
</gene>
<feature type="non-terminal residue" evidence="2">
    <location>
        <position position="1"/>
    </location>
</feature>
<feature type="compositionally biased region" description="Basic and acidic residues" evidence="1">
    <location>
        <begin position="22"/>
        <end position="39"/>
    </location>
</feature>
<feature type="region of interest" description="Disordered" evidence="1">
    <location>
        <begin position="1"/>
        <end position="48"/>
    </location>
</feature>
<dbReference type="EMBL" id="CAJVPL010004032">
    <property type="protein sequence ID" value="CAG8642063.1"/>
    <property type="molecule type" value="Genomic_DNA"/>
</dbReference>
<sequence>MSQKKGVYATQSHDTSFRLTWNKHEYEQRARARARREQQLEEEEEQKT</sequence>
<dbReference type="Proteomes" id="UP000789831">
    <property type="component" value="Unassembled WGS sequence"/>
</dbReference>
<organism evidence="2 3">
    <name type="scientific">Ambispora gerdemannii</name>
    <dbReference type="NCBI Taxonomy" id="144530"/>
    <lineage>
        <taxon>Eukaryota</taxon>
        <taxon>Fungi</taxon>
        <taxon>Fungi incertae sedis</taxon>
        <taxon>Mucoromycota</taxon>
        <taxon>Glomeromycotina</taxon>
        <taxon>Glomeromycetes</taxon>
        <taxon>Archaeosporales</taxon>
        <taxon>Ambisporaceae</taxon>
        <taxon>Ambispora</taxon>
    </lineage>
</organism>
<reference evidence="2" key="1">
    <citation type="submission" date="2021-06" db="EMBL/GenBank/DDBJ databases">
        <authorList>
            <person name="Kallberg Y."/>
            <person name="Tangrot J."/>
            <person name="Rosling A."/>
        </authorList>
    </citation>
    <scope>NUCLEOTIDE SEQUENCE</scope>
    <source>
        <strain evidence="2">MT106</strain>
    </source>
</reference>
<protein>
    <submittedName>
        <fullName evidence="2">10332_t:CDS:1</fullName>
    </submittedName>
</protein>
<comment type="caution">
    <text evidence="2">The sequence shown here is derived from an EMBL/GenBank/DDBJ whole genome shotgun (WGS) entry which is preliminary data.</text>
</comment>
<evidence type="ECO:0000313" key="2">
    <source>
        <dbReference type="EMBL" id="CAG8642063.1"/>
    </source>
</evidence>
<feature type="compositionally biased region" description="Polar residues" evidence="1">
    <location>
        <begin position="1"/>
        <end position="19"/>
    </location>
</feature>
<evidence type="ECO:0000256" key="1">
    <source>
        <dbReference type="SAM" id="MobiDB-lite"/>
    </source>
</evidence>
<name>A0A9N9DKT9_9GLOM</name>
<accession>A0A9N9DKT9</accession>
<dbReference type="AlphaFoldDB" id="A0A9N9DKT9"/>
<evidence type="ECO:0000313" key="3">
    <source>
        <dbReference type="Proteomes" id="UP000789831"/>
    </source>
</evidence>
<keyword evidence="3" id="KW-1185">Reference proteome</keyword>
<proteinExistence type="predicted"/>